<gene>
    <name evidence="1" type="ORF">BDN71DRAFT_615775</name>
</gene>
<keyword evidence="2" id="KW-1185">Reference proteome</keyword>
<comment type="caution">
    <text evidence="1">The sequence shown here is derived from an EMBL/GenBank/DDBJ whole genome shotgun (WGS) entry which is preliminary data.</text>
</comment>
<evidence type="ECO:0000313" key="1">
    <source>
        <dbReference type="EMBL" id="KAF9497439.1"/>
    </source>
</evidence>
<proteinExistence type="predicted"/>
<organism evidence="1 2">
    <name type="scientific">Pleurotus eryngii</name>
    <name type="common">Boletus of the steppes</name>
    <dbReference type="NCBI Taxonomy" id="5323"/>
    <lineage>
        <taxon>Eukaryota</taxon>
        <taxon>Fungi</taxon>
        <taxon>Dikarya</taxon>
        <taxon>Basidiomycota</taxon>
        <taxon>Agaricomycotina</taxon>
        <taxon>Agaricomycetes</taxon>
        <taxon>Agaricomycetidae</taxon>
        <taxon>Agaricales</taxon>
        <taxon>Pleurotineae</taxon>
        <taxon>Pleurotaceae</taxon>
        <taxon>Pleurotus</taxon>
    </lineage>
</organism>
<accession>A0A9P6DH25</accession>
<dbReference type="Proteomes" id="UP000807025">
    <property type="component" value="Unassembled WGS sequence"/>
</dbReference>
<evidence type="ECO:0000313" key="2">
    <source>
        <dbReference type="Proteomes" id="UP000807025"/>
    </source>
</evidence>
<dbReference type="EMBL" id="MU154544">
    <property type="protein sequence ID" value="KAF9497439.1"/>
    <property type="molecule type" value="Genomic_DNA"/>
</dbReference>
<reference evidence="1" key="1">
    <citation type="submission" date="2020-11" db="EMBL/GenBank/DDBJ databases">
        <authorList>
            <consortium name="DOE Joint Genome Institute"/>
            <person name="Ahrendt S."/>
            <person name="Riley R."/>
            <person name="Andreopoulos W."/>
            <person name="Labutti K."/>
            <person name="Pangilinan J."/>
            <person name="Ruiz-Duenas F.J."/>
            <person name="Barrasa J.M."/>
            <person name="Sanchez-Garcia M."/>
            <person name="Camarero S."/>
            <person name="Miyauchi S."/>
            <person name="Serrano A."/>
            <person name="Linde D."/>
            <person name="Babiker R."/>
            <person name="Drula E."/>
            <person name="Ayuso-Fernandez I."/>
            <person name="Pacheco R."/>
            <person name="Padilla G."/>
            <person name="Ferreira P."/>
            <person name="Barriuso J."/>
            <person name="Kellner H."/>
            <person name="Castanera R."/>
            <person name="Alfaro M."/>
            <person name="Ramirez L."/>
            <person name="Pisabarro A.G."/>
            <person name="Kuo A."/>
            <person name="Tritt A."/>
            <person name="Lipzen A."/>
            <person name="He G."/>
            <person name="Yan M."/>
            <person name="Ng V."/>
            <person name="Cullen D."/>
            <person name="Martin F."/>
            <person name="Rosso M.-N."/>
            <person name="Henrissat B."/>
            <person name="Hibbett D."/>
            <person name="Martinez A.T."/>
            <person name="Grigoriev I.V."/>
        </authorList>
    </citation>
    <scope>NUCLEOTIDE SEQUENCE</scope>
    <source>
        <strain evidence="1">ATCC 90797</strain>
    </source>
</reference>
<dbReference type="AlphaFoldDB" id="A0A9P6DH25"/>
<sequence length="151" mass="16597">MGLPGEYTPQPASRYSSSVGFSRICSSTLFNAACLLRDVSTFKRFKVRPQGGGFGIRDSECRKVQVRGTSGSTTGNRPSTYPPHLKSEIVNICGCPHPGAWLTARGTSRRTDVSIYHWFGSHESDDSSIHWRVVNLVLVSRSNSCLNKSTE</sequence>
<name>A0A9P6DH25_PLEER</name>
<protein>
    <submittedName>
        <fullName evidence="1">Uncharacterized protein</fullName>
    </submittedName>
</protein>